<keyword evidence="14" id="KW-1185">Reference proteome</keyword>
<dbReference type="Gene3D" id="3.40.50.300">
    <property type="entry name" value="P-loop containing nucleotide triphosphate hydrolases"/>
    <property type="match status" value="2"/>
</dbReference>
<evidence type="ECO:0000256" key="7">
    <source>
        <dbReference type="ARBA" id="ARBA00022801"/>
    </source>
</evidence>
<keyword evidence="8" id="KW-0347">Helicase</keyword>
<evidence type="ECO:0000256" key="5">
    <source>
        <dbReference type="ARBA" id="ARBA00022490"/>
    </source>
</evidence>
<dbReference type="CDD" id="cd18808">
    <property type="entry name" value="SF1_C_Upf1"/>
    <property type="match status" value="1"/>
</dbReference>
<dbReference type="InterPro" id="IPR047187">
    <property type="entry name" value="SF1_C_Upf1"/>
</dbReference>
<feature type="domain" description="AAA+ ATPase" evidence="12">
    <location>
        <begin position="354"/>
        <end position="610"/>
    </location>
</feature>
<feature type="compositionally biased region" description="Low complexity" evidence="11">
    <location>
        <begin position="1"/>
        <end position="22"/>
    </location>
</feature>
<evidence type="ECO:0000256" key="11">
    <source>
        <dbReference type="SAM" id="MobiDB-lite"/>
    </source>
</evidence>
<comment type="caution">
    <text evidence="13">The sequence shown here is derived from an EMBL/GenBank/DDBJ whole genome shotgun (WGS) entry which is preliminary data.</text>
</comment>
<dbReference type="Gene3D" id="2.40.30.270">
    <property type="match status" value="1"/>
</dbReference>
<dbReference type="InterPro" id="IPR004483">
    <property type="entry name" value="SMUBP-2/Hcs1-like"/>
</dbReference>
<comment type="subcellular location">
    <subcellularLocation>
        <location evidence="2">Cytoplasm</location>
    </subcellularLocation>
    <subcellularLocation>
        <location evidence="1">Nucleus</location>
    </subcellularLocation>
</comment>
<dbReference type="InterPro" id="IPR003593">
    <property type="entry name" value="AAA+_ATPase"/>
</dbReference>
<sequence length="793" mass="85141">MPSASARAKIASKKAAASARAQKPSDVVPSQPAPGSLDAGDTRVYDKVLFPASLTARQRAILHEIAEEHGFAHNSDDVEGQRQISICSKTRSSDTTKVLSDDGAAVSDKDLCAVLKETLNIDASKAFSSSHSNGSAAAKLPQKGALQKNCKVLTVEDYVSQTLPLLELEKDAEVAQAQDSIAQSRPEAAQARGRALLNLRVQDAEGGLLGRTLLTLVSNKGGGALAGVPLSAHKVRPHDVVELRPSKGDASQPAIASGIVHRVWDTSIVVAVEEMPDEGLEQPLRLDKLANEVTYKRLRETLEALRGAQASSVLVDVLFGRAMPRFVQNPPAWTMRNARLDASQQRAVSRGLAAKDIALIHGPPGTGKTTAVVELIQQEALRGNKVLAAAASNVAVDNLVERLTAADPKLVVVRVGHPARLLPQVLSASLEAHVAASDNSALAKDCRRDIKAANTALLKLSRKDYSERRALRAELKALQKEERRRQQRAVDEVLKRATVVCTTLTGVLMRDLRDLQFDVAIVDEAAQALEAATWSALLRAPRAILAGDHLQLPPTIISDAAAKKGLSRTLFERLQGMYGDSISEVLTVQYRMHAAIMEWSSQELYHGKLTAHASVASHTLSDVQGVDGENEALGPLVLLDTAGCGMEEAADEDSDSKWNEGEAKVALAHADRLLAAGLQPASIGIITPYNAQVHLMKSMRTEDMSAMEVSSVDGFQGREKEAIIISMVRSNDSGKIGFLADQRRMNVAVTRARRHCCLICDSECVGKDAFLGRLVQYFETNGAYLSAAELVSE</sequence>
<dbReference type="Pfam" id="PF13087">
    <property type="entry name" value="AAA_12"/>
    <property type="match status" value="1"/>
</dbReference>
<dbReference type="CDD" id="cd18044">
    <property type="entry name" value="DEXXQc_SMUBP2"/>
    <property type="match status" value="1"/>
</dbReference>
<dbReference type="NCBIfam" id="TIGR00376">
    <property type="entry name" value="IGHMBP2 family helicase"/>
    <property type="match status" value="1"/>
</dbReference>
<keyword evidence="9" id="KW-0067">ATP-binding</keyword>
<keyword evidence="7" id="KW-0378">Hydrolase</keyword>
<evidence type="ECO:0000256" key="8">
    <source>
        <dbReference type="ARBA" id="ARBA00022806"/>
    </source>
</evidence>
<name>A0ABP1FER9_9CHLO</name>
<dbReference type="SMART" id="SM00382">
    <property type="entry name" value="AAA"/>
    <property type="match status" value="1"/>
</dbReference>
<evidence type="ECO:0000256" key="2">
    <source>
        <dbReference type="ARBA" id="ARBA00004496"/>
    </source>
</evidence>
<dbReference type="SUPFAM" id="SSF52540">
    <property type="entry name" value="P-loop containing nucleoside triphosphate hydrolases"/>
    <property type="match status" value="1"/>
</dbReference>
<dbReference type="Pfam" id="PF13086">
    <property type="entry name" value="AAA_11"/>
    <property type="match status" value="1"/>
</dbReference>
<dbReference type="InterPro" id="IPR036867">
    <property type="entry name" value="R3H_dom_sf"/>
</dbReference>
<protein>
    <recommendedName>
        <fullName evidence="4">DNA helicase</fullName>
        <ecNumber evidence="4">3.6.4.12</ecNumber>
    </recommendedName>
</protein>
<dbReference type="InterPro" id="IPR050534">
    <property type="entry name" value="Coronavir_polyprotein_1ab"/>
</dbReference>
<dbReference type="InterPro" id="IPR027417">
    <property type="entry name" value="P-loop_NTPase"/>
</dbReference>
<evidence type="ECO:0000256" key="6">
    <source>
        <dbReference type="ARBA" id="ARBA00022741"/>
    </source>
</evidence>
<dbReference type="EC" id="3.6.4.12" evidence="4"/>
<dbReference type="CDD" id="cd02325">
    <property type="entry name" value="R3H"/>
    <property type="match status" value="1"/>
</dbReference>
<evidence type="ECO:0000256" key="3">
    <source>
        <dbReference type="ARBA" id="ARBA00007913"/>
    </source>
</evidence>
<dbReference type="SUPFAM" id="SSF82708">
    <property type="entry name" value="R3H domain"/>
    <property type="match status" value="1"/>
</dbReference>
<reference evidence="13 14" key="1">
    <citation type="submission" date="2024-06" db="EMBL/GenBank/DDBJ databases">
        <authorList>
            <person name="Kraege A."/>
            <person name="Thomma B."/>
        </authorList>
    </citation>
    <scope>NUCLEOTIDE SEQUENCE [LARGE SCALE GENOMIC DNA]</scope>
</reference>
<evidence type="ECO:0000256" key="1">
    <source>
        <dbReference type="ARBA" id="ARBA00004123"/>
    </source>
</evidence>
<evidence type="ECO:0000256" key="9">
    <source>
        <dbReference type="ARBA" id="ARBA00022840"/>
    </source>
</evidence>
<evidence type="ECO:0000313" key="13">
    <source>
        <dbReference type="EMBL" id="CAL5218349.1"/>
    </source>
</evidence>
<evidence type="ECO:0000256" key="10">
    <source>
        <dbReference type="ARBA" id="ARBA00023242"/>
    </source>
</evidence>
<dbReference type="PANTHER" id="PTHR43788:SF8">
    <property type="entry name" value="DNA-BINDING PROTEIN SMUBP-2"/>
    <property type="match status" value="1"/>
</dbReference>
<accession>A0ABP1FER9</accession>
<keyword evidence="5" id="KW-0963">Cytoplasm</keyword>
<evidence type="ECO:0000256" key="4">
    <source>
        <dbReference type="ARBA" id="ARBA00012551"/>
    </source>
</evidence>
<dbReference type="InterPro" id="IPR041679">
    <property type="entry name" value="DNA2/NAM7-like_C"/>
</dbReference>
<keyword evidence="6" id="KW-0547">Nucleotide-binding</keyword>
<dbReference type="Gene3D" id="3.30.1370.50">
    <property type="entry name" value="R3H-like domain"/>
    <property type="match status" value="1"/>
</dbReference>
<evidence type="ECO:0000259" key="12">
    <source>
        <dbReference type="SMART" id="SM00382"/>
    </source>
</evidence>
<dbReference type="InterPro" id="IPR048761">
    <property type="entry name" value="SMUBP-2_HCS1_1B"/>
</dbReference>
<proteinExistence type="inferred from homology"/>
<dbReference type="EMBL" id="CAXHTA020000001">
    <property type="protein sequence ID" value="CAL5218349.1"/>
    <property type="molecule type" value="Genomic_DNA"/>
</dbReference>
<dbReference type="Pfam" id="PF21138">
    <property type="entry name" value="SMUBP-2_HCS1_1B"/>
    <property type="match status" value="1"/>
</dbReference>
<keyword evidence="10" id="KW-0539">Nucleus</keyword>
<dbReference type="InterPro" id="IPR041677">
    <property type="entry name" value="DNA2/NAM7_AAA_11"/>
</dbReference>
<organism evidence="13 14">
    <name type="scientific">Coccomyxa viridis</name>
    <dbReference type="NCBI Taxonomy" id="1274662"/>
    <lineage>
        <taxon>Eukaryota</taxon>
        <taxon>Viridiplantae</taxon>
        <taxon>Chlorophyta</taxon>
        <taxon>core chlorophytes</taxon>
        <taxon>Trebouxiophyceae</taxon>
        <taxon>Trebouxiophyceae incertae sedis</taxon>
        <taxon>Coccomyxaceae</taxon>
        <taxon>Coccomyxa</taxon>
    </lineage>
</organism>
<evidence type="ECO:0000313" key="14">
    <source>
        <dbReference type="Proteomes" id="UP001497392"/>
    </source>
</evidence>
<comment type="similarity">
    <text evidence="3">Belongs to the DNA2/NAM7 helicase family.</text>
</comment>
<dbReference type="Proteomes" id="UP001497392">
    <property type="component" value="Unassembled WGS sequence"/>
</dbReference>
<gene>
    <name evidence="13" type="primary">g9</name>
    <name evidence="13" type="ORF">VP750_LOCUS8</name>
</gene>
<feature type="region of interest" description="Disordered" evidence="11">
    <location>
        <begin position="1"/>
        <end position="40"/>
    </location>
</feature>
<dbReference type="PANTHER" id="PTHR43788">
    <property type="entry name" value="DNA2/NAM7 HELICASE FAMILY MEMBER"/>
    <property type="match status" value="1"/>
</dbReference>